<protein>
    <recommendedName>
        <fullName evidence="6 19">Adenosylcobinamide-GDP ribazoletransferase</fullName>
        <ecNumber evidence="5 19">2.7.8.26</ecNumber>
    </recommendedName>
    <alternativeName>
        <fullName evidence="16 19">Cobalamin synthase</fullName>
    </alternativeName>
    <alternativeName>
        <fullName evidence="15 19">Cobalamin-5'-phosphate synthase</fullName>
    </alternativeName>
</protein>
<evidence type="ECO:0000313" key="21">
    <source>
        <dbReference type="Proteomes" id="UP000647133"/>
    </source>
</evidence>
<proteinExistence type="inferred from homology"/>
<organism evidence="20 21">
    <name type="scientific">Echinicola arenosa</name>
    <dbReference type="NCBI Taxonomy" id="2774144"/>
    <lineage>
        <taxon>Bacteria</taxon>
        <taxon>Pseudomonadati</taxon>
        <taxon>Bacteroidota</taxon>
        <taxon>Cytophagia</taxon>
        <taxon>Cytophagales</taxon>
        <taxon>Cyclobacteriaceae</taxon>
        <taxon>Echinicola</taxon>
    </lineage>
</organism>
<keyword evidence="10 19" id="KW-0812">Transmembrane</keyword>
<accession>A0ABR9APX5</accession>
<comment type="function">
    <text evidence="14 19">Joins adenosylcobinamide-GDP and alpha-ribazole to generate adenosylcobalamin (Ado-cobalamin). Also synthesizes adenosylcobalamin 5'-phosphate from adenosylcobinamide-GDP and alpha-ribazole 5'-phosphate.</text>
</comment>
<evidence type="ECO:0000313" key="20">
    <source>
        <dbReference type="EMBL" id="MBD8490844.1"/>
    </source>
</evidence>
<comment type="pathway">
    <text evidence="3 19">Cofactor biosynthesis; adenosylcobalamin biosynthesis; adenosylcobalamin from cob(II)yrinate a,c-diamide: step 7/7.</text>
</comment>
<feature type="transmembrane region" description="Helical" evidence="19">
    <location>
        <begin position="37"/>
        <end position="56"/>
    </location>
</feature>
<evidence type="ECO:0000256" key="6">
    <source>
        <dbReference type="ARBA" id="ARBA00015850"/>
    </source>
</evidence>
<dbReference type="HAMAP" id="MF_00719">
    <property type="entry name" value="CobS"/>
    <property type="match status" value="1"/>
</dbReference>
<evidence type="ECO:0000256" key="17">
    <source>
        <dbReference type="ARBA" id="ARBA00048623"/>
    </source>
</evidence>
<keyword evidence="21" id="KW-1185">Reference proteome</keyword>
<evidence type="ECO:0000256" key="12">
    <source>
        <dbReference type="ARBA" id="ARBA00022989"/>
    </source>
</evidence>
<keyword evidence="9 19" id="KW-0808">Transferase</keyword>
<comment type="cofactor">
    <cofactor evidence="1 19">
        <name>Mg(2+)</name>
        <dbReference type="ChEBI" id="CHEBI:18420"/>
    </cofactor>
</comment>
<evidence type="ECO:0000256" key="18">
    <source>
        <dbReference type="ARBA" id="ARBA00049504"/>
    </source>
</evidence>
<evidence type="ECO:0000256" key="11">
    <source>
        <dbReference type="ARBA" id="ARBA00022842"/>
    </source>
</evidence>
<dbReference type="GO" id="GO:0051073">
    <property type="term" value="F:adenosylcobinamide-GDP ribazoletransferase activity"/>
    <property type="evidence" value="ECO:0007669"/>
    <property type="project" value="UniProtKB-EC"/>
</dbReference>
<evidence type="ECO:0000256" key="2">
    <source>
        <dbReference type="ARBA" id="ARBA00004651"/>
    </source>
</evidence>
<evidence type="ECO:0000256" key="16">
    <source>
        <dbReference type="ARBA" id="ARBA00032853"/>
    </source>
</evidence>
<keyword evidence="7 19" id="KW-1003">Cell membrane</keyword>
<evidence type="ECO:0000256" key="14">
    <source>
        <dbReference type="ARBA" id="ARBA00025228"/>
    </source>
</evidence>
<dbReference type="EMBL" id="JACYTQ010000008">
    <property type="protein sequence ID" value="MBD8490844.1"/>
    <property type="molecule type" value="Genomic_DNA"/>
</dbReference>
<comment type="catalytic activity">
    <reaction evidence="18 19">
        <text>alpha-ribazole 5'-phosphate + adenosylcob(III)inamide-GDP = adenosylcob(III)alamin 5'-phosphate + GMP + H(+)</text>
        <dbReference type="Rhea" id="RHEA:23560"/>
        <dbReference type="ChEBI" id="CHEBI:15378"/>
        <dbReference type="ChEBI" id="CHEBI:57918"/>
        <dbReference type="ChEBI" id="CHEBI:58115"/>
        <dbReference type="ChEBI" id="CHEBI:60487"/>
        <dbReference type="ChEBI" id="CHEBI:60493"/>
        <dbReference type="EC" id="2.7.8.26"/>
    </reaction>
</comment>
<dbReference type="EC" id="2.7.8.26" evidence="5 19"/>
<comment type="caution">
    <text evidence="20">The sequence shown here is derived from an EMBL/GenBank/DDBJ whole genome shotgun (WGS) entry which is preliminary data.</text>
</comment>
<evidence type="ECO:0000256" key="3">
    <source>
        <dbReference type="ARBA" id="ARBA00004663"/>
    </source>
</evidence>
<dbReference type="Proteomes" id="UP000647133">
    <property type="component" value="Unassembled WGS sequence"/>
</dbReference>
<feature type="transmembrane region" description="Helical" evidence="19">
    <location>
        <begin position="110"/>
        <end position="133"/>
    </location>
</feature>
<keyword evidence="12 19" id="KW-1133">Transmembrane helix</keyword>
<keyword evidence="8 19" id="KW-0169">Cobalamin biosynthesis</keyword>
<evidence type="ECO:0000256" key="15">
    <source>
        <dbReference type="ARBA" id="ARBA00032605"/>
    </source>
</evidence>
<keyword evidence="13 19" id="KW-0472">Membrane</keyword>
<evidence type="ECO:0000256" key="19">
    <source>
        <dbReference type="HAMAP-Rule" id="MF_00719"/>
    </source>
</evidence>
<feature type="transmembrane region" description="Helical" evidence="19">
    <location>
        <begin position="145"/>
        <end position="168"/>
    </location>
</feature>
<feature type="transmembrane region" description="Helical" evidence="19">
    <location>
        <begin position="62"/>
        <end position="80"/>
    </location>
</feature>
<dbReference type="RefSeq" id="WP_192011712.1">
    <property type="nucleotide sequence ID" value="NZ_JACYTQ010000008.1"/>
</dbReference>
<evidence type="ECO:0000256" key="1">
    <source>
        <dbReference type="ARBA" id="ARBA00001946"/>
    </source>
</evidence>
<comment type="catalytic activity">
    <reaction evidence="17 19">
        <text>alpha-ribazole + adenosylcob(III)inamide-GDP = adenosylcob(III)alamin + GMP + H(+)</text>
        <dbReference type="Rhea" id="RHEA:16049"/>
        <dbReference type="ChEBI" id="CHEBI:10329"/>
        <dbReference type="ChEBI" id="CHEBI:15378"/>
        <dbReference type="ChEBI" id="CHEBI:18408"/>
        <dbReference type="ChEBI" id="CHEBI:58115"/>
        <dbReference type="ChEBI" id="CHEBI:60487"/>
        <dbReference type="EC" id="2.7.8.26"/>
    </reaction>
</comment>
<gene>
    <name evidence="19" type="primary">cobS</name>
    <name evidence="20" type="ORF">IFO69_18980</name>
</gene>
<evidence type="ECO:0000256" key="9">
    <source>
        <dbReference type="ARBA" id="ARBA00022679"/>
    </source>
</evidence>
<dbReference type="InterPro" id="IPR003805">
    <property type="entry name" value="CobS"/>
</dbReference>
<name>A0ABR9APX5_9BACT</name>
<reference evidence="20 21" key="1">
    <citation type="submission" date="2020-09" db="EMBL/GenBank/DDBJ databases">
        <title>Echinicola sp. CAU 1574 isolated from sand of Sido Beach.</title>
        <authorList>
            <person name="Kim W."/>
        </authorList>
    </citation>
    <scope>NUCLEOTIDE SEQUENCE [LARGE SCALE GENOMIC DNA]</scope>
    <source>
        <strain evidence="20 21">CAU 1574</strain>
    </source>
</reference>
<dbReference type="Pfam" id="PF02654">
    <property type="entry name" value="CobS"/>
    <property type="match status" value="1"/>
</dbReference>
<keyword evidence="11 19" id="KW-0460">Magnesium</keyword>
<evidence type="ECO:0000256" key="4">
    <source>
        <dbReference type="ARBA" id="ARBA00010561"/>
    </source>
</evidence>
<dbReference type="NCBIfam" id="NF001277">
    <property type="entry name" value="PRK00235.1-3"/>
    <property type="match status" value="1"/>
</dbReference>
<evidence type="ECO:0000256" key="8">
    <source>
        <dbReference type="ARBA" id="ARBA00022573"/>
    </source>
</evidence>
<comment type="similarity">
    <text evidence="4 19">Belongs to the CobS family.</text>
</comment>
<dbReference type="PANTHER" id="PTHR34148:SF1">
    <property type="entry name" value="ADENOSYLCOBINAMIDE-GDP RIBAZOLETRANSFERASE"/>
    <property type="match status" value="1"/>
</dbReference>
<evidence type="ECO:0000256" key="10">
    <source>
        <dbReference type="ARBA" id="ARBA00022692"/>
    </source>
</evidence>
<sequence>MKKELHAFLTAVMFYTRIPCPTWVDHSEEYLTYSRKYFPLIGWIVGGLSGLTVIGLLNILSINLAVILSIAISIITTGAFHEDGFADTMDGFGGGWTKEKILTIMKDSRLGTYGSIGLLIMIPLKFLALIELVSWAETNAFSFDFYQVILACFISGHSVSRFMALTFFKSHEYAKINDKIGSKSKPIAKGELPIIDLFIASVFGLLPLALFENYAVFLVLLPCFVAKWWMGRWFNKWIGGYTGDCLGAVQQVTEVVFYLSILVIWKFT</sequence>
<comment type="subcellular location">
    <subcellularLocation>
        <location evidence="2 19">Cell membrane</location>
        <topology evidence="2 19">Multi-pass membrane protein</topology>
    </subcellularLocation>
</comment>
<evidence type="ECO:0000256" key="13">
    <source>
        <dbReference type="ARBA" id="ARBA00023136"/>
    </source>
</evidence>
<evidence type="ECO:0000256" key="7">
    <source>
        <dbReference type="ARBA" id="ARBA00022475"/>
    </source>
</evidence>
<dbReference type="PANTHER" id="PTHR34148">
    <property type="entry name" value="ADENOSYLCOBINAMIDE-GDP RIBAZOLETRANSFERASE"/>
    <property type="match status" value="1"/>
</dbReference>
<evidence type="ECO:0000256" key="5">
    <source>
        <dbReference type="ARBA" id="ARBA00013200"/>
    </source>
</evidence>